<sequence length="334" mass="37395">MLIGRNGGGETKLRCVAIIVEKNASGRAKSEENGGLGIDEMRIGFVHCFQSTVKWLVTNGQIRALNLPKPRGFIKGEGNLHVSVWSAIGAEAKADKGWWFFFEGCWSITFCEIKVGSGGDQVYCRCSPKRMSKERNETPIFHCGQRSVMRTAITMKNRDKHFWGCSKYKNGVEDAGCNFFKWCIDVGSEDSGRYVKSEGKKENLVSSEELESTRKMIVKIQKSVFFLEKSMKGLILWRLVTEAVDSLEPKPLFKAASVLRWMTTCSAFVVAFNSFPSAPHPVISQYEEHLQRLKDCEASSSISSSSLSHKLDGLLDLHDCTDNFLHLTTKQVLA</sequence>
<evidence type="ECO:0000313" key="6">
    <source>
        <dbReference type="Proteomes" id="UP001374535"/>
    </source>
</evidence>
<feature type="domain" description="GRF-type" evidence="4">
    <location>
        <begin position="142"/>
        <end position="183"/>
    </location>
</feature>
<evidence type="ECO:0000256" key="3">
    <source>
        <dbReference type="ARBA" id="ARBA00022833"/>
    </source>
</evidence>
<keyword evidence="1" id="KW-0479">Metal-binding</keyword>
<dbReference type="Proteomes" id="UP001374535">
    <property type="component" value="Chromosome 6"/>
</dbReference>
<organism evidence="5 6">
    <name type="scientific">Vigna mungo</name>
    <name type="common">Black gram</name>
    <name type="synonym">Phaseolus mungo</name>
    <dbReference type="NCBI Taxonomy" id="3915"/>
    <lineage>
        <taxon>Eukaryota</taxon>
        <taxon>Viridiplantae</taxon>
        <taxon>Streptophyta</taxon>
        <taxon>Embryophyta</taxon>
        <taxon>Tracheophyta</taxon>
        <taxon>Spermatophyta</taxon>
        <taxon>Magnoliopsida</taxon>
        <taxon>eudicotyledons</taxon>
        <taxon>Gunneridae</taxon>
        <taxon>Pentapetalae</taxon>
        <taxon>rosids</taxon>
        <taxon>fabids</taxon>
        <taxon>Fabales</taxon>
        <taxon>Fabaceae</taxon>
        <taxon>Papilionoideae</taxon>
        <taxon>50 kb inversion clade</taxon>
        <taxon>NPAAA clade</taxon>
        <taxon>indigoferoid/millettioid clade</taxon>
        <taxon>Phaseoleae</taxon>
        <taxon>Vigna</taxon>
    </lineage>
</organism>
<dbReference type="Pfam" id="PF06839">
    <property type="entry name" value="Zn_ribbon_GRF"/>
    <property type="match status" value="1"/>
</dbReference>
<name>A0AAQ3RRS5_VIGMU</name>
<protein>
    <recommendedName>
        <fullName evidence="4">GRF-type domain-containing protein</fullName>
    </recommendedName>
</protein>
<reference evidence="5 6" key="1">
    <citation type="journal article" date="2023" name="Life. Sci Alliance">
        <title>Evolutionary insights into 3D genome organization and epigenetic landscape of Vigna mungo.</title>
        <authorList>
            <person name="Junaid A."/>
            <person name="Singh B."/>
            <person name="Bhatia S."/>
        </authorList>
    </citation>
    <scope>NUCLEOTIDE SEQUENCE [LARGE SCALE GENOMIC DNA]</scope>
    <source>
        <strain evidence="5">Urdbean</strain>
    </source>
</reference>
<keyword evidence="6" id="KW-1185">Reference proteome</keyword>
<keyword evidence="2" id="KW-0863">Zinc-finger</keyword>
<accession>A0AAQ3RRS5</accession>
<dbReference type="InterPro" id="IPR010666">
    <property type="entry name" value="Znf_GRF"/>
</dbReference>
<proteinExistence type="predicted"/>
<keyword evidence="3" id="KW-0862">Zinc</keyword>
<evidence type="ECO:0000256" key="1">
    <source>
        <dbReference type="ARBA" id="ARBA00022723"/>
    </source>
</evidence>
<dbReference type="GO" id="GO:0008270">
    <property type="term" value="F:zinc ion binding"/>
    <property type="evidence" value="ECO:0007669"/>
    <property type="project" value="UniProtKB-KW"/>
</dbReference>
<evidence type="ECO:0000256" key="2">
    <source>
        <dbReference type="ARBA" id="ARBA00022771"/>
    </source>
</evidence>
<evidence type="ECO:0000259" key="4">
    <source>
        <dbReference type="Pfam" id="PF06839"/>
    </source>
</evidence>
<gene>
    <name evidence="5" type="ORF">V8G54_018770</name>
</gene>
<dbReference type="EMBL" id="CP144695">
    <property type="protein sequence ID" value="WVZ05424.1"/>
    <property type="molecule type" value="Genomic_DNA"/>
</dbReference>
<evidence type="ECO:0000313" key="5">
    <source>
        <dbReference type="EMBL" id="WVZ05424.1"/>
    </source>
</evidence>
<dbReference type="AlphaFoldDB" id="A0AAQ3RRS5"/>